<evidence type="ECO:0000259" key="1">
    <source>
        <dbReference type="Pfam" id="PF02581"/>
    </source>
</evidence>
<proteinExistence type="predicted"/>
<dbReference type="CDD" id="cd00564">
    <property type="entry name" value="TMP_TenI"/>
    <property type="match status" value="1"/>
</dbReference>
<dbReference type="Gene3D" id="3.20.20.70">
    <property type="entry name" value="Aldolase class I"/>
    <property type="match status" value="1"/>
</dbReference>
<organism evidence="2 3">
    <name type="scientific">Novosphingobium panipatense</name>
    <dbReference type="NCBI Taxonomy" id="428991"/>
    <lineage>
        <taxon>Bacteria</taxon>
        <taxon>Pseudomonadati</taxon>
        <taxon>Pseudomonadota</taxon>
        <taxon>Alphaproteobacteria</taxon>
        <taxon>Sphingomonadales</taxon>
        <taxon>Sphingomonadaceae</taxon>
        <taxon>Novosphingobium</taxon>
    </lineage>
</organism>
<evidence type="ECO:0000313" key="3">
    <source>
        <dbReference type="Proteomes" id="UP001157910"/>
    </source>
</evidence>
<evidence type="ECO:0000313" key="2">
    <source>
        <dbReference type="EMBL" id="SMP60976.1"/>
    </source>
</evidence>
<feature type="domain" description="Thiamine phosphate synthase/TenI" evidence="1">
    <location>
        <begin position="15"/>
        <end position="163"/>
    </location>
</feature>
<comment type="caution">
    <text evidence="2">The sequence shown here is derived from an EMBL/GenBank/DDBJ whole genome shotgun (WGS) entry which is preliminary data.</text>
</comment>
<gene>
    <name evidence="2" type="ORF">SAMN06296065_103177</name>
</gene>
<reference evidence="2 3" key="1">
    <citation type="submission" date="2017-05" db="EMBL/GenBank/DDBJ databases">
        <authorList>
            <person name="Varghese N."/>
            <person name="Submissions S."/>
        </authorList>
    </citation>
    <scope>NUCLEOTIDE SEQUENCE [LARGE SCALE GENOMIC DNA]</scope>
    <source>
        <strain evidence="2 3">SM16</strain>
    </source>
</reference>
<keyword evidence="3" id="KW-1185">Reference proteome</keyword>
<dbReference type="RefSeq" id="WP_379501804.1">
    <property type="nucleotide sequence ID" value="NZ_JBHRTZ010000001.1"/>
</dbReference>
<dbReference type="Proteomes" id="UP001157910">
    <property type="component" value="Unassembled WGS sequence"/>
</dbReference>
<dbReference type="InterPro" id="IPR013785">
    <property type="entry name" value="Aldolase_TIM"/>
</dbReference>
<protein>
    <submittedName>
        <fullName evidence="2">Thiamine-phosphate pyrophosphorylase</fullName>
    </submittedName>
</protein>
<dbReference type="InterPro" id="IPR036206">
    <property type="entry name" value="ThiamineP_synth_sf"/>
</dbReference>
<sequence>MKNRQSSLPHVWLISDARNDAVLERALSRLPRGSGFIFRHYHLPADRRRARYLRLCRTARRHGHAVILAGDTSQARRWKADGAYASPARLGSAPNLLRLATVHSLRELGEAHRAGVDAVLISPAFPTASHPGAPTLGPVRLRLLAARARAKPIALGGMTRRKARGYNISRWAAIDGLS</sequence>
<dbReference type="SUPFAM" id="SSF51391">
    <property type="entry name" value="Thiamin phosphate synthase"/>
    <property type="match status" value="1"/>
</dbReference>
<dbReference type="Pfam" id="PF02581">
    <property type="entry name" value="TMP-TENI"/>
    <property type="match status" value="1"/>
</dbReference>
<dbReference type="EMBL" id="FXUI01000003">
    <property type="protein sequence ID" value="SMP60976.1"/>
    <property type="molecule type" value="Genomic_DNA"/>
</dbReference>
<dbReference type="InterPro" id="IPR022998">
    <property type="entry name" value="ThiamineP_synth_TenI"/>
</dbReference>
<accession>A0ABY1Q8C4</accession>
<name>A0ABY1Q8C4_9SPHN</name>